<evidence type="ECO:0000313" key="2">
    <source>
        <dbReference type="Proteomes" id="UP000053815"/>
    </source>
</evidence>
<accession>A0A0C9MMF6</accession>
<sequence length="73" mass="7986">MPFKVATNVFFENENEGNAVDSRVVDNSNGTASAVEAKVINGHAKQETTDDVALPPTAKYSEIWIQLRPDFSC</sequence>
<dbReference type="Proteomes" id="UP000053815">
    <property type="component" value="Unassembled WGS sequence"/>
</dbReference>
<dbReference type="AlphaFoldDB" id="A0A0C9MMF6"/>
<reference evidence="1" key="1">
    <citation type="submission" date="2014-09" db="EMBL/GenBank/DDBJ databases">
        <title>Draft genome sequence of an oleaginous Mucoromycotina fungus Mucor ambiguus NBRC6742.</title>
        <authorList>
            <person name="Takeda I."/>
            <person name="Yamane N."/>
            <person name="Morita T."/>
            <person name="Tamano K."/>
            <person name="Machida M."/>
            <person name="Baker S."/>
            <person name="Koike H."/>
        </authorList>
    </citation>
    <scope>NUCLEOTIDE SEQUENCE</scope>
    <source>
        <strain evidence="1">NBRC 6742</strain>
    </source>
</reference>
<protein>
    <submittedName>
        <fullName evidence="1">Uncharacterized protein</fullName>
    </submittedName>
</protein>
<keyword evidence="2" id="KW-1185">Reference proteome</keyword>
<name>A0A0C9MMF6_9FUNG</name>
<gene>
    <name evidence="1" type="ORF">MAM1_0059c03747</name>
</gene>
<proteinExistence type="predicted"/>
<dbReference type="EMBL" id="DF836348">
    <property type="protein sequence ID" value="GAN04287.1"/>
    <property type="molecule type" value="Genomic_DNA"/>
</dbReference>
<evidence type="ECO:0000313" key="1">
    <source>
        <dbReference type="EMBL" id="GAN04287.1"/>
    </source>
</evidence>
<organism evidence="1">
    <name type="scientific">Mucor ambiguus</name>
    <dbReference type="NCBI Taxonomy" id="91626"/>
    <lineage>
        <taxon>Eukaryota</taxon>
        <taxon>Fungi</taxon>
        <taxon>Fungi incertae sedis</taxon>
        <taxon>Mucoromycota</taxon>
        <taxon>Mucoromycotina</taxon>
        <taxon>Mucoromycetes</taxon>
        <taxon>Mucorales</taxon>
        <taxon>Mucorineae</taxon>
        <taxon>Mucoraceae</taxon>
        <taxon>Mucor</taxon>
    </lineage>
</organism>